<comment type="similarity">
    <text evidence="1">Belongs to the glycosyl hydrolase 25 family.</text>
</comment>
<feature type="chain" id="PRO_5003287285" evidence="4">
    <location>
        <begin position="27"/>
        <end position="243"/>
    </location>
</feature>
<dbReference type="InterPro" id="IPR051595">
    <property type="entry name" value="GH25_Enzymes"/>
</dbReference>
<evidence type="ECO:0000256" key="3">
    <source>
        <dbReference type="ARBA" id="ARBA00022801"/>
    </source>
</evidence>
<protein>
    <submittedName>
        <fullName evidence="5">Lysozyme</fullName>
    </submittedName>
</protein>
<accession>F2U4U0</accession>
<dbReference type="PANTHER" id="PTHR23208:SF36">
    <property type="entry name" value="LYSOZYME-RELATED"/>
    <property type="match status" value="1"/>
</dbReference>
<evidence type="ECO:0000313" key="5">
    <source>
        <dbReference type="EMBL" id="EGD82656.1"/>
    </source>
</evidence>
<dbReference type="GO" id="GO:0016998">
    <property type="term" value="P:cell wall macromolecule catabolic process"/>
    <property type="evidence" value="ECO:0007669"/>
    <property type="project" value="InterPro"/>
</dbReference>
<dbReference type="GO" id="GO:0009253">
    <property type="term" value="P:peptidoglycan catabolic process"/>
    <property type="evidence" value="ECO:0007669"/>
    <property type="project" value="InterPro"/>
</dbReference>
<dbReference type="CDD" id="cd06416">
    <property type="entry name" value="GH25_Lys1-like"/>
    <property type="match status" value="1"/>
</dbReference>
<dbReference type="GO" id="GO:0007165">
    <property type="term" value="P:signal transduction"/>
    <property type="evidence" value="ECO:0007669"/>
    <property type="project" value="TreeGrafter"/>
</dbReference>
<reference evidence="5" key="1">
    <citation type="submission" date="2009-08" db="EMBL/GenBank/DDBJ databases">
        <title>Annotation of Salpingoeca rosetta.</title>
        <authorList>
            <consortium name="The Broad Institute Genome Sequencing Platform"/>
            <person name="Russ C."/>
            <person name="Cuomo C."/>
            <person name="Burger G."/>
            <person name="Gray M.W."/>
            <person name="Holland P.W.H."/>
            <person name="King N."/>
            <person name="Lang F.B.F."/>
            <person name="Roger A.J."/>
            <person name="Ruiz-Trillo I."/>
            <person name="Young S.K."/>
            <person name="Zeng Q."/>
            <person name="Gargeya S."/>
            <person name="Alvarado L."/>
            <person name="Berlin A."/>
            <person name="Chapman S.B."/>
            <person name="Chen Z."/>
            <person name="Freedman E."/>
            <person name="Gellesch M."/>
            <person name="Goldberg J."/>
            <person name="Griggs A."/>
            <person name="Gujja S."/>
            <person name="Heilman E."/>
            <person name="Heiman D."/>
            <person name="Howarth C."/>
            <person name="Mehta T."/>
            <person name="Neiman D."/>
            <person name="Pearson M."/>
            <person name="Roberts A."/>
            <person name="Saif S."/>
            <person name="Shea T."/>
            <person name="Shenoy N."/>
            <person name="Sisk P."/>
            <person name="Stolte C."/>
            <person name="Sykes S."/>
            <person name="White J."/>
            <person name="Yandava C."/>
            <person name="Haas B."/>
            <person name="Nusbaum C."/>
            <person name="Birren B."/>
        </authorList>
    </citation>
    <scope>NUCLEOTIDE SEQUENCE [LARGE SCALE GENOMIC DNA]</scope>
    <source>
        <strain evidence="5">ATCC 50818</strain>
    </source>
</reference>
<gene>
    <name evidence="5" type="ORF">PTSG_03314</name>
</gene>
<dbReference type="InterPro" id="IPR002053">
    <property type="entry name" value="Glyco_hydro_25"/>
</dbReference>
<evidence type="ECO:0000256" key="1">
    <source>
        <dbReference type="ARBA" id="ARBA00010646"/>
    </source>
</evidence>
<dbReference type="GO" id="GO:0003796">
    <property type="term" value="F:lysozyme activity"/>
    <property type="evidence" value="ECO:0007669"/>
    <property type="project" value="InterPro"/>
</dbReference>
<dbReference type="OMA" id="DIETYQW"/>
<dbReference type="SUPFAM" id="SSF51445">
    <property type="entry name" value="(Trans)glycosidases"/>
    <property type="match status" value="1"/>
</dbReference>
<feature type="signal peptide" evidence="4">
    <location>
        <begin position="1"/>
        <end position="26"/>
    </location>
</feature>
<proteinExistence type="inferred from homology"/>
<dbReference type="EMBL" id="GL832961">
    <property type="protein sequence ID" value="EGD82656.1"/>
    <property type="molecule type" value="Genomic_DNA"/>
</dbReference>
<keyword evidence="2 4" id="KW-0732">Signal</keyword>
<evidence type="ECO:0000313" key="6">
    <source>
        <dbReference type="Proteomes" id="UP000007799"/>
    </source>
</evidence>
<dbReference type="Gene3D" id="3.20.20.80">
    <property type="entry name" value="Glycosidases"/>
    <property type="match status" value="1"/>
</dbReference>
<dbReference type="FunFam" id="3.20.20.80:FF:000101">
    <property type="entry name" value="Lysozyme, putative"/>
    <property type="match status" value="1"/>
</dbReference>
<evidence type="ECO:0000256" key="2">
    <source>
        <dbReference type="ARBA" id="ARBA00022729"/>
    </source>
</evidence>
<dbReference type="InterPro" id="IPR017853">
    <property type="entry name" value="GH"/>
</dbReference>
<sequence length="243" mass="26511">MKVFAFAAVVCAALVAVALCPMGAEATYGVDVSQQTYENAWSTTCITRAALNFPHVHTPQVQRVRFGVIRCFMSTGHPDPNCPHTIYNAWDGGMDHVDIYFFPCPTCGNPAGQIDAMVANLAKYNIKPGNAKPGTYGMLWLDIEGPQYWTKDVGANRNFFSGLVSQAKAHGIHLGVYTRQSQWSPIMGDWSGGSAFPLWYAHYDGSASFSDFRAFGGWSKPSIKQFAGTTSLCGAGVDKNWYP</sequence>
<dbReference type="STRING" id="946362.F2U4U0"/>
<keyword evidence="3" id="KW-0378">Hydrolase</keyword>
<dbReference type="InParanoid" id="F2U4U0"/>
<dbReference type="OrthoDB" id="2251794at2759"/>
<dbReference type="RefSeq" id="XP_004995892.1">
    <property type="nucleotide sequence ID" value="XM_004995835.1"/>
</dbReference>
<dbReference type="KEGG" id="sre:PTSG_03314"/>
<evidence type="ECO:0000256" key="4">
    <source>
        <dbReference type="SAM" id="SignalP"/>
    </source>
</evidence>
<dbReference type="AlphaFoldDB" id="F2U4U0"/>
<dbReference type="PANTHER" id="PTHR23208">
    <property type="entry name" value="LYSOZYME PROTEIN"/>
    <property type="match status" value="1"/>
</dbReference>
<name>F2U4U0_SALR5</name>
<dbReference type="Proteomes" id="UP000007799">
    <property type="component" value="Unassembled WGS sequence"/>
</dbReference>
<dbReference type="GeneID" id="16076478"/>
<dbReference type="PROSITE" id="PS51904">
    <property type="entry name" value="GLYCOSYL_HYDROL_F25_2"/>
    <property type="match status" value="1"/>
</dbReference>
<organism evidence="6">
    <name type="scientific">Salpingoeca rosetta (strain ATCC 50818 / BSB-021)</name>
    <dbReference type="NCBI Taxonomy" id="946362"/>
    <lineage>
        <taxon>Eukaryota</taxon>
        <taxon>Choanoflagellata</taxon>
        <taxon>Craspedida</taxon>
        <taxon>Salpingoecidae</taxon>
        <taxon>Salpingoeca</taxon>
    </lineage>
</organism>
<keyword evidence="6" id="KW-1185">Reference proteome</keyword>
<dbReference type="eggNOG" id="ENOG502S1SN">
    <property type="taxonomic scope" value="Eukaryota"/>
</dbReference>